<dbReference type="EMBL" id="CM042035">
    <property type="protein sequence ID" value="KAI3755296.1"/>
    <property type="molecule type" value="Genomic_DNA"/>
</dbReference>
<reference evidence="1 2" key="2">
    <citation type="journal article" date="2022" name="Mol. Ecol. Resour.">
        <title>The genomes of chicory, endive, great burdock and yacon provide insights into Asteraceae paleo-polyploidization history and plant inulin production.</title>
        <authorList>
            <person name="Fan W."/>
            <person name="Wang S."/>
            <person name="Wang H."/>
            <person name="Wang A."/>
            <person name="Jiang F."/>
            <person name="Liu H."/>
            <person name="Zhao H."/>
            <person name="Xu D."/>
            <person name="Zhang Y."/>
        </authorList>
    </citation>
    <scope>NUCLEOTIDE SEQUENCE [LARGE SCALE GENOMIC DNA]</scope>
    <source>
        <strain evidence="2">cv. Yunnan</strain>
        <tissue evidence="1">Leaves</tissue>
    </source>
</reference>
<dbReference type="Proteomes" id="UP001056120">
    <property type="component" value="Linkage Group LG18"/>
</dbReference>
<sequence>MDTVMETTESRADASDTPNNASDNPNSASSGEDNTSLENSLVHPTAAPSIIGAESDNLFPDSTLQTAGESVEFLAPAPVNSDQSLPAPRKRRRRKKQFPEMISSVDAVNGLRHKSGNRSTQDVDEYEDDNLSSRRRRRVSSDLDLETLIAISVGFPVDSLTEEEIEANVVKTIGGTEQSNYIIVRNHILALWRSNVDVWLTREHALESIRVEHTHLVDSAHSFLLEHGYINFGLAAAVKAAKLKPPEGSSRGDVIIIGAGLSGLVAARQLIFLGFKVVILEGRTRPGGRVRTKKMSGGDCVAAADLGGSVLTGINGNPLGVLARQLGFPLHKVRDICPLYLPNGNTVNPELDSKVEIMFNKLLDRVCKLRQSMMEEAKSIDVPLGTALEAFRHVYRVAENPQEKMLLDWHLANLEYANATLMSNLSMVFWDQDDPFEMGGDHCFIPGGNDRFIRALAENLPIFYNQTVKTVKYGSDGVLIDANGKEYHADMVLCTVPLGVLKKRSIEFIPDLPERKKSAIERLGFGLLNKVAILFPYDFWGGEIDTFGHLSEKTSMRGEFFLFYSYSSVSGGPLLVALVAGEAAIEFEQMSPVESVSKVMEILKGIFNPKGIAVPDPLQAICTRWGQDQFSYGSYSYVGIGASGNDYDILAESIGNGRVFFAGEATNKLYPATMHGAFLSGLREAANMLRMDKRRSKSKSNDENKSVSASENLT</sequence>
<evidence type="ECO:0000313" key="2">
    <source>
        <dbReference type="Proteomes" id="UP001056120"/>
    </source>
</evidence>
<accession>A0ACB9E928</accession>
<proteinExistence type="predicted"/>
<protein>
    <submittedName>
        <fullName evidence="1">Uncharacterized protein</fullName>
    </submittedName>
</protein>
<evidence type="ECO:0000313" key="1">
    <source>
        <dbReference type="EMBL" id="KAI3755296.1"/>
    </source>
</evidence>
<keyword evidence="2" id="KW-1185">Reference proteome</keyword>
<gene>
    <name evidence="1" type="ORF">L1987_55092</name>
</gene>
<name>A0ACB9E928_9ASTR</name>
<comment type="caution">
    <text evidence="1">The sequence shown here is derived from an EMBL/GenBank/DDBJ whole genome shotgun (WGS) entry which is preliminary data.</text>
</comment>
<reference evidence="2" key="1">
    <citation type="journal article" date="2022" name="Mol. Ecol. Resour.">
        <title>The genomes of chicory, endive, great burdock and yacon provide insights into Asteraceae palaeo-polyploidization history and plant inulin production.</title>
        <authorList>
            <person name="Fan W."/>
            <person name="Wang S."/>
            <person name="Wang H."/>
            <person name="Wang A."/>
            <person name="Jiang F."/>
            <person name="Liu H."/>
            <person name="Zhao H."/>
            <person name="Xu D."/>
            <person name="Zhang Y."/>
        </authorList>
    </citation>
    <scope>NUCLEOTIDE SEQUENCE [LARGE SCALE GENOMIC DNA]</scope>
    <source>
        <strain evidence="2">cv. Yunnan</strain>
    </source>
</reference>
<organism evidence="1 2">
    <name type="scientific">Smallanthus sonchifolius</name>
    <dbReference type="NCBI Taxonomy" id="185202"/>
    <lineage>
        <taxon>Eukaryota</taxon>
        <taxon>Viridiplantae</taxon>
        <taxon>Streptophyta</taxon>
        <taxon>Embryophyta</taxon>
        <taxon>Tracheophyta</taxon>
        <taxon>Spermatophyta</taxon>
        <taxon>Magnoliopsida</taxon>
        <taxon>eudicotyledons</taxon>
        <taxon>Gunneridae</taxon>
        <taxon>Pentapetalae</taxon>
        <taxon>asterids</taxon>
        <taxon>campanulids</taxon>
        <taxon>Asterales</taxon>
        <taxon>Asteraceae</taxon>
        <taxon>Asteroideae</taxon>
        <taxon>Heliantheae alliance</taxon>
        <taxon>Millerieae</taxon>
        <taxon>Smallanthus</taxon>
    </lineage>
</organism>